<proteinExistence type="predicted"/>
<sequence>MRQEEKTVPASSASPPSSAPSAPQAPPQSIAAAVSPLQFCTLAVVLPSDPPRFDFELDIGSTHPEWPVPCSFFAVKEEKTASVEGEKRAGKQDKLADHPKPRMPPTAEMQQAGQASGQDGRHAAEVPMHADEVVILEAPAPAPAPVNNKAPIPSLLFPFWEYKPLGCSGTAQSSETSHEPGVGASATPEPKQGVFNFNLDSMSSPQWPRRELDPSGKSSHLFPALRFACCHGS</sequence>
<reference evidence="2" key="1">
    <citation type="journal article" date="2023" name="Mol. Phylogenet. Evol.">
        <title>Genome-scale phylogeny and comparative genomics of the fungal order Sordariales.</title>
        <authorList>
            <person name="Hensen N."/>
            <person name="Bonometti L."/>
            <person name="Westerberg I."/>
            <person name="Brannstrom I.O."/>
            <person name="Guillou S."/>
            <person name="Cros-Aarteil S."/>
            <person name="Calhoun S."/>
            <person name="Haridas S."/>
            <person name="Kuo A."/>
            <person name="Mondo S."/>
            <person name="Pangilinan J."/>
            <person name="Riley R."/>
            <person name="LaButti K."/>
            <person name="Andreopoulos B."/>
            <person name="Lipzen A."/>
            <person name="Chen C."/>
            <person name="Yan M."/>
            <person name="Daum C."/>
            <person name="Ng V."/>
            <person name="Clum A."/>
            <person name="Steindorff A."/>
            <person name="Ohm R.A."/>
            <person name="Martin F."/>
            <person name="Silar P."/>
            <person name="Natvig D.O."/>
            <person name="Lalanne C."/>
            <person name="Gautier V."/>
            <person name="Ament-Velasquez S.L."/>
            <person name="Kruys A."/>
            <person name="Hutchinson M.I."/>
            <person name="Powell A.J."/>
            <person name="Barry K."/>
            <person name="Miller A.N."/>
            <person name="Grigoriev I.V."/>
            <person name="Debuchy R."/>
            <person name="Gladieux P."/>
            <person name="Hiltunen Thoren M."/>
            <person name="Johannesson H."/>
        </authorList>
    </citation>
    <scope>NUCLEOTIDE SEQUENCE</scope>
    <source>
        <strain evidence="2">CBS 955.72</strain>
    </source>
</reference>
<feature type="compositionally biased region" description="Basic and acidic residues" evidence="1">
    <location>
        <begin position="81"/>
        <end position="100"/>
    </location>
</feature>
<dbReference type="EMBL" id="JAUIQD010000007">
    <property type="protein sequence ID" value="KAK3343851.1"/>
    <property type="molecule type" value="Genomic_DNA"/>
</dbReference>
<accession>A0AAJ0H8P4</accession>
<feature type="compositionally biased region" description="Low complexity" evidence="1">
    <location>
        <begin position="8"/>
        <end position="29"/>
    </location>
</feature>
<comment type="caution">
    <text evidence="2">The sequence shown here is derived from an EMBL/GenBank/DDBJ whole genome shotgun (WGS) entry which is preliminary data.</text>
</comment>
<evidence type="ECO:0000313" key="2">
    <source>
        <dbReference type="EMBL" id="KAK3343851.1"/>
    </source>
</evidence>
<feature type="region of interest" description="Disordered" evidence="1">
    <location>
        <begin position="1"/>
        <end position="29"/>
    </location>
</feature>
<keyword evidence="3" id="KW-1185">Reference proteome</keyword>
<dbReference type="Proteomes" id="UP001275084">
    <property type="component" value="Unassembled WGS sequence"/>
</dbReference>
<gene>
    <name evidence="2" type="ORF">B0T25DRAFT_309512</name>
</gene>
<evidence type="ECO:0000256" key="1">
    <source>
        <dbReference type="SAM" id="MobiDB-lite"/>
    </source>
</evidence>
<evidence type="ECO:0000313" key="3">
    <source>
        <dbReference type="Proteomes" id="UP001275084"/>
    </source>
</evidence>
<dbReference type="AlphaFoldDB" id="A0AAJ0H8P4"/>
<feature type="region of interest" description="Disordered" evidence="1">
    <location>
        <begin position="168"/>
        <end position="216"/>
    </location>
</feature>
<feature type="compositionally biased region" description="Polar residues" evidence="1">
    <location>
        <begin position="108"/>
        <end position="117"/>
    </location>
</feature>
<feature type="region of interest" description="Disordered" evidence="1">
    <location>
        <begin position="81"/>
        <end position="123"/>
    </location>
</feature>
<protein>
    <submittedName>
        <fullName evidence="2">Uncharacterized protein</fullName>
    </submittedName>
</protein>
<reference evidence="2" key="2">
    <citation type="submission" date="2023-06" db="EMBL/GenBank/DDBJ databases">
        <authorList>
            <consortium name="Lawrence Berkeley National Laboratory"/>
            <person name="Haridas S."/>
            <person name="Hensen N."/>
            <person name="Bonometti L."/>
            <person name="Westerberg I."/>
            <person name="Brannstrom I.O."/>
            <person name="Guillou S."/>
            <person name="Cros-Aarteil S."/>
            <person name="Calhoun S."/>
            <person name="Kuo A."/>
            <person name="Mondo S."/>
            <person name="Pangilinan J."/>
            <person name="Riley R."/>
            <person name="Labutti K."/>
            <person name="Andreopoulos B."/>
            <person name="Lipzen A."/>
            <person name="Chen C."/>
            <person name="Yanf M."/>
            <person name="Daum C."/>
            <person name="Ng V."/>
            <person name="Clum A."/>
            <person name="Steindorff A."/>
            <person name="Ohm R."/>
            <person name="Martin F."/>
            <person name="Silar P."/>
            <person name="Natvig D."/>
            <person name="Lalanne C."/>
            <person name="Gautier V."/>
            <person name="Ament-Velasquez S.L."/>
            <person name="Kruys A."/>
            <person name="Hutchinson M.I."/>
            <person name="Powell A.J."/>
            <person name="Barry K."/>
            <person name="Miller A.N."/>
            <person name="Grigoriev I.V."/>
            <person name="Debuchy R."/>
            <person name="Gladieux P."/>
            <person name="Thoren M.H."/>
            <person name="Johannesson H."/>
        </authorList>
    </citation>
    <scope>NUCLEOTIDE SEQUENCE</scope>
    <source>
        <strain evidence="2">CBS 955.72</strain>
    </source>
</reference>
<organism evidence="2 3">
    <name type="scientific">Lasiosphaeria hispida</name>
    <dbReference type="NCBI Taxonomy" id="260671"/>
    <lineage>
        <taxon>Eukaryota</taxon>
        <taxon>Fungi</taxon>
        <taxon>Dikarya</taxon>
        <taxon>Ascomycota</taxon>
        <taxon>Pezizomycotina</taxon>
        <taxon>Sordariomycetes</taxon>
        <taxon>Sordariomycetidae</taxon>
        <taxon>Sordariales</taxon>
        <taxon>Lasiosphaeriaceae</taxon>
        <taxon>Lasiosphaeria</taxon>
    </lineage>
</organism>
<name>A0AAJ0H8P4_9PEZI</name>